<sequence>MKSITRFLPTDQFHIVPLNGLSPDDLKQSAKNCSLDREQLRHNTLLNLLAKSLGAERGFAGYRELYARSILPFMKQHELNHRVDLLACPVGSEDRMTRLQLSVEQVCGRLFNSDLPLPQRLFTGYNFDYAQRYYNALETFNYWRQREAMGTPQLDGSDFERLENLVNKNRDAIDQISGKRIQDLVVGGFLDFSLYSSFNLLGDLLVQSASTPMVVPKLYWPNDCDKSQQLREQKRDIAVASWFRETIESGTAGWVDVIPFNEKLIFLKGSNGEYDFLLPNLRSKPFEHQIYAPYLKRADVPSQMNEEYHFQRWYYFEFDGWREQAEHDSEVDFYLGGGVPADHPGTWPILRSSLIKRKIYAPSSAKLGKSKSCPVAFHRIQLDDKCLYVSDLIPIADFARFTNHRPDYIHSRDSVENSGALDDLSTMNRDAPDLPASVTWYDACAFMAYFEELYGLPVRLLKTWEYRLLREQCPGISRPGSSRDDIDELTHGLKLSDHPEKTLLGFRDEKRSDSLLTFIDEKSEQDLGAHPEYMSEDRFQSLVCKYAKPLEYIEHPVGLRFVDSDQFGEWLYENPYGKNAAAVRSRSVRSIYNLPYIERDHFIAASTGKYKHMKIGFRICYAASN</sequence>
<dbReference type="EMBL" id="ASAD01000018">
    <property type="protein sequence ID" value="EON91205.1"/>
    <property type="molecule type" value="Genomic_DNA"/>
</dbReference>
<keyword evidence="2" id="KW-1185">Reference proteome</keyword>
<proteinExistence type="predicted"/>
<organism evidence="1 2">
    <name type="scientific">Marinobacter lipolyticus SM19</name>
    <dbReference type="NCBI Taxonomy" id="1318628"/>
    <lineage>
        <taxon>Bacteria</taxon>
        <taxon>Pseudomonadati</taxon>
        <taxon>Pseudomonadota</taxon>
        <taxon>Gammaproteobacteria</taxon>
        <taxon>Pseudomonadales</taxon>
        <taxon>Marinobacteraceae</taxon>
        <taxon>Marinobacter</taxon>
    </lineage>
</organism>
<evidence type="ECO:0000313" key="1">
    <source>
        <dbReference type="EMBL" id="EON91205.1"/>
    </source>
</evidence>
<comment type="caution">
    <text evidence="1">The sequence shown here is derived from an EMBL/GenBank/DDBJ whole genome shotgun (WGS) entry which is preliminary data.</text>
</comment>
<evidence type="ECO:0008006" key="3">
    <source>
        <dbReference type="Google" id="ProtNLM"/>
    </source>
</evidence>
<dbReference type="RefSeq" id="WP_012139140.1">
    <property type="nucleotide sequence ID" value="NZ_KE007327.1"/>
</dbReference>
<name>R8AY11_9GAMM</name>
<evidence type="ECO:0000313" key="2">
    <source>
        <dbReference type="Proteomes" id="UP000016540"/>
    </source>
</evidence>
<dbReference type="OrthoDB" id="6993600at2"/>
<dbReference type="AlphaFoldDB" id="R8AY11"/>
<reference evidence="1 2" key="1">
    <citation type="journal article" date="2013" name="Genome Announc.">
        <title>Draft Genome Sequence of the Moderately Halophilic Bacterium Marinobacter lipolyticus Strain SM19.</title>
        <authorList>
            <person name="Papke R.T."/>
            <person name="de la Haba R.R."/>
            <person name="Infante-Dominguez C."/>
            <person name="Perez D."/>
            <person name="Sanchez-Porro C."/>
            <person name="Lapierre P."/>
            <person name="Ventosa A."/>
        </authorList>
    </citation>
    <scope>NUCLEOTIDE SEQUENCE [LARGE SCALE GENOMIC DNA]</scope>
    <source>
        <strain evidence="1 2">SM19</strain>
    </source>
</reference>
<dbReference type="eggNOG" id="COG1262">
    <property type="taxonomic scope" value="Bacteria"/>
</dbReference>
<dbReference type="STRING" id="1318628.MARLIPOL_14935"/>
<accession>R8AY11</accession>
<dbReference type="Proteomes" id="UP000016540">
    <property type="component" value="Unassembled WGS sequence"/>
</dbReference>
<dbReference type="PATRIC" id="fig|1318628.3.peg.2985"/>
<gene>
    <name evidence="1" type="ORF">MARLIPOL_14935</name>
</gene>
<protein>
    <recommendedName>
        <fullName evidence="3">Sulfatase-modifying factor enzyme domain-containing protein</fullName>
    </recommendedName>
</protein>
<dbReference type="HOGENOM" id="CLU_030023_0_0_6"/>